<dbReference type="EMBL" id="JAVDQH010000007">
    <property type="protein sequence ID" value="MDR6244323.1"/>
    <property type="molecule type" value="Genomic_DNA"/>
</dbReference>
<dbReference type="Proteomes" id="UP001185028">
    <property type="component" value="Unassembled WGS sequence"/>
</dbReference>
<sequence length="56" mass="6572">MKTTVIKIVKWIVFTPIILLAGCLQLEDMVLLFKDMRRDRQHEGDEMLARIEGIRS</sequence>
<proteinExistence type="predicted"/>
<organism evidence="2 3">
    <name type="scientific">Paenibacillus hunanensis</name>
    <dbReference type="NCBI Taxonomy" id="539262"/>
    <lineage>
        <taxon>Bacteria</taxon>
        <taxon>Bacillati</taxon>
        <taxon>Bacillota</taxon>
        <taxon>Bacilli</taxon>
        <taxon>Bacillales</taxon>
        <taxon>Paenibacillaceae</taxon>
        <taxon>Paenibacillus</taxon>
    </lineage>
</organism>
<dbReference type="RefSeq" id="WP_188776173.1">
    <property type="nucleotide sequence ID" value="NZ_BMMB01000006.1"/>
</dbReference>
<keyword evidence="3" id="KW-1185">Reference proteome</keyword>
<evidence type="ECO:0000256" key="1">
    <source>
        <dbReference type="SAM" id="Phobius"/>
    </source>
</evidence>
<evidence type="ECO:0000313" key="3">
    <source>
        <dbReference type="Proteomes" id="UP001185028"/>
    </source>
</evidence>
<feature type="transmembrane region" description="Helical" evidence="1">
    <location>
        <begin position="12"/>
        <end position="33"/>
    </location>
</feature>
<keyword evidence="1" id="KW-1133">Transmembrane helix</keyword>
<gene>
    <name evidence="2" type="ORF">JOC58_002216</name>
</gene>
<dbReference type="PROSITE" id="PS51257">
    <property type="entry name" value="PROKAR_LIPOPROTEIN"/>
    <property type="match status" value="1"/>
</dbReference>
<protein>
    <recommendedName>
        <fullName evidence="4">Lipoprotein</fullName>
    </recommendedName>
</protein>
<keyword evidence="1" id="KW-0472">Membrane</keyword>
<keyword evidence="1" id="KW-0812">Transmembrane</keyword>
<name>A0ABU1IYI3_9BACL</name>
<evidence type="ECO:0000313" key="2">
    <source>
        <dbReference type="EMBL" id="MDR6244323.1"/>
    </source>
</evidence>
<comment type="caution">
    <text evidence="2">The sequence shown here is derived from an EMBL/GenBank/DDBJ whole genome shotgun (WGS) entry which is preliminary data.</text>
</comment>
<reference evidence="2 3" key="1">
    <citation type="submission" date="2023-07" db="EMBL/GenBank/DDBJ databases">
        <title>Genomic Encyclopedia of Type Strains, Phase IV (KMG-IV): sequencing the most valuable type-strain genomes for metagenomic binning, comparative biology and taxonomic classification.</title>
        <authorList>
            <person name="Goeker M."/>
        </authorList>
    </citation>
    <scope>NUCLEOTIDE SEQUENCE [LARGE SCALE GENOMIC DNA]</scope>
    <source>
        <strain evidence="2 3">DSM 22170</strain>
    </source>
</reference>
<evidence type="ECO:0008006" key="4">
    <source>
        <dbReference type="Google" id="ProtNLM"/>
    </source>
</evidence>
<accession>A0ABU1IYI3</accession>